<reference evidence="2" key="1">
    <citation type="journal article" date="2021" name="Proc. Natl. Acad. Sci. U.S.A.">
        <title>A Catalog of Tens of Thousands of Viruses from Human Metagenomes Reveals Hidden Associations with Chronic Diseases.</title>
        <authorList>
            <person name="Tisza M.J."/>
            <person name="Buck C.B."/>
        </authorList>
    </citation>
    <scope>NUCLEOTIDE SEQUENCE</scope>
    <source>
        <strain evidence="2">CtkfK18</strain>
    </source>
</reference>
<name>A0A8S5VGC8_9CAUD</name>
<proteinExistence type="predicted"/>
<sequence length="244" mass="28476">MHTIIKFIRDINININLFLEDIAFSMIYTKFLIRYYIGGGLNIASDIVAAIKNPNHQNHKWVNAIKTFLTSRGKTIDEIDVEYDCEHCNHGNCHEHNEVKSDEDNIEIITRQEEILPHTVDKVEKVEIKPKPIFNSSEIINDDIFMKYTRDEIADAKRISANPNEENDIDKVYKAINITEDILSTLQDKDINYDNIGKLNRLKDKVNNLYTRAKQLEKIERNKKKREMAESLMDNLLDDEVVNK</sequence>
<keyword evidence="1" id="KW-0175">Coiled coil</keyword>
<evidence type="ECO:0000313" key="2">
    <source>
        <dbReference type="EMBL" id="DAG05826.1"/>
    </source>
</evidence>
<evidence type="ECO:0000256" key="1">
    <source>
        <dbReference type="SAM" id="Coils"/>
    </source>
</evidence>
<feature type="coiled-coil region" evidence="1">
    <location>
        <begin position="199"/>
        <end position="239"/>
    </location>
</feature>
<dbReference type="EMBL" id="BK016265">
    <property type="protein sequence ID" value="DAG05826.1"/>
    <property type="molecule type" value="Genomic_DNA"/>
</dbReference>
<organism evidence="2">
    <name type="scientific">Myoviridae sp. ctkfK18</name>
    <dbReference type="NCBI Taxonomy" id="2825165"/>
    <lineage>
        <taxon>Viruses</taxon>
        <taxon>Duplodnaviria</taxon>
        <taxon>Heunggongvirae</taxon>
        <taxon>Uroviricota</taxon>
        <taxon>Caudoviricetes</taxon>
    </lineage>
</organism>
<accession>A0A8S5VGC8</accession>
<protein>
    <submittedName>
        <fullName evidence="2">Uncharacterized protein</fullName>
    </submittedName>
</protein>